<evidence type="ECO:0000313" key="2">
    <source>
        <dbReference type="Proteomes" id="UP001059596"/>
    </source>
</evidence>
<dbReference type="EMBL" id="JAMKOV010000001">
    <property type="protein sequence ID" value="KAI8046540.1"/>
    <property type="molecule type" value="Genomic_DNA"/>
</dbReference>
<organism evidence="1 2">
    <name type="scientific">Drosophila gunungcola</name>
    <name type="common">fruit fly</name>
    <dbReference type="NCBI Taxonomy" id="103775"/>
    <lineage>
        <taxon>Eukaryota</taxon>
        <taxon>Metazoa</taxon>
        <taxon>Ecdysozoa</taxon>
        <taxon>Arthropoda</taxon>
        <taxon>Hexapoda</taxon>
        <taxon>Insecta</taxon>
        <taxon>Pterygota</taxon>
        <taxon>Neoptera</taxon>
        <taxon>Endopterygota</taxon>
        <taxon>Diptera</taxon>
        <taxon>Brachycera</taxon>
        <taxon>Muscomorpha</taxon>
        <taxon>Ephydroidea</taxon>
        <taxon>Drosophilidae</taxon>
        <taxon>Drosophila</taxon>
        <taxon>Sophophora</taxon>
    </lineage>
</organism>
<keyword evidence="2" id="KW-1185">Reference proteome</keyword>
<evidence type="ECO:0000313" key="1">
    <source>
        <dbReference type="EMBL" id="KAI8046540.1"/>
    </source>
</evidence>
<comment type="caution">
    <text evidence="1">The sequence shown here is derived from an EMBL/GenBank/DDBJ whole genome shotgun (WGS) entry which is preliminary data.</text>
</comment>
<accession>A0A9P9Z0I6</accession>
<proteinExistence type="predicted"/>
<protein>
    <submittedName>
        <fullName evidence="1">Uncharacterized protein</fullName>
    </submittedName>
</protein>
<dbReference type="AlphaFoldDB" id="A0A9P9Z0I6"/>
<gene>
    <name evidence="1" type="ORF">M5D96_002751</name>
</gene>
<sequence>RNIEGIWAPTGSSPPAKVRLAERQNYFRLAVHLHNDRPSLLDFPFPTFYAAVQENLFMSSKCCFINCT</sequence>
<feature type="non-terminal residue" evidence="1">
    <location>
        <position position="1"/>
    </location>
</feature>
<dbReference type="Proteomes" id="UP001059596">
    <property type="component" value="Chromosome 3R"/>
</dbReference>
<reference evidence="1" key="1">
    <citation type="journal article" date="2023" name="Genome Biol. Evol.">
        <title>Long-read-based Genome Assembly of Drosophila gunungcola Reveals Fewer Chemosensory Genes in Flower-breeding Species.</title>
        <authorList>
            <person name="Negi A."/>
            <person name="Liao B.Y."/>
            <person name="Yeh S.D."/>
        </authorList>
    </citation>
    <scope>NUCLEOTIDE SEQUENCE</scope>
    <source>
        <strain evidence="1">Sukarami</strain>
    </source>
</reference>
<name>A0A9P9Z0I6_9MUSC</name>